<feature type="region of interest" description="Disordered" evidence="1">
    <location>
        <begin position="382"/>
        <end position="416"/>
    </location>
</feature>
<evidence type="ECO:0000256" key="1">
    <source>
        <dbReference type="SAM" id="MobiDB-lite"/>
    </source>
</evidence>
<keyword evidence="4" id="KW-0547">Nucleotide-binding</keyword>
<dbReference type="InterPro" id="IPR011093">
    <property type="entry name" value="TraI_2_C"/>
</dbReference>
<evidence type="ECO:0000259" key="2">
    <source>
        <dbReference type="Pfam" id="PF07514"/>
    </source>
</evidence>
<dbReference type="Gene3D" id="2.40.10.200">
    <property type="entry name" value="STY4665 C-terminal domain-like"/>
    <property type="match status" value="1"/>
</dbReference>
<feature type="compositionally biased region" description="Polar residues" evidence="1">
    <location>
        <begin position="388"/>
        <end position="399"/>
    </location>
</feature>
<proteinExistence type="predicted"/>
<feature type="region of interest" description="Disordered" evidence="1">
    <location>
        <begin position="1"/>
        <end position="31"/>
    </location>
</feature>
<dbReference type="Pfam" id="PF07515">
    <property type="entry name" value="TraI_2_C"/>
    <property type="match status" value="1"/>
</dbReference>
<evidence type="ECO:0000313" key="4">
    <source>
        <dbReference type="EMBL" id="GLK91963.1"/>
    </source>
</evidence>
<dbReference type="SUPFAM" id="SSF46785">
    <property type="entry name" value="Winged helix' DNA-binding domain"/>
    <property type="match status" value="1"/>
</dbReference>
<keyword evidence="4" id="KW-0378">Hydrolase</keyword>
<organism evidence="4 5">
    <name type="scientific">Pseudomonas turukhanskensis</name>
    <dbReference type="NCBI Taxonomy" id="1806536"/>
    <lineage>
        <taxon>Bacteria</taxon>
        <taxon>Pseudomonadati</taxon>
        <taxon>Pseudomonadota</taxon>
        <taxon>Gammaproteobacteria</taxon>
        <taxon>Pseudomonadales</taxon>
        <taxon>Pseudomonadaceae</taxon>
        <taxon>Pseudomonas</taxon>
    </lineage>
</organism>
<keyword evidence="5" id="KW-1185">Reference proteome</keyword>
<feature type="compositionally biased region" description="Low complexity" evidence="1">
    <location>
        <begin position="400"/>
        <end position="416"/>
    </location>
</feature>
<sequence length="610" mass="67268">MLSLLQRKRVSPTTGARSTPAIKPPKGLTRPESAAALLATPRRQRLLEHIWQRTSLSRKQFASLYLAPLERYAELVQQLPASESHHHAYPGGMLDHGLEIVAYALKLRQSYLLPTGTTPEDQVVQAEAWTAAIAYAALLHDIGKVAVDLHVEYADGSHWHPWHGALARPYRFRYRQDREYRLHSAATGLLYRQVLDCEILDWLSRYPPLWSALLYVLAGQYEHAGVLGELVTQADRASVAQALGGDPARAMAAPKHALQRKLLDGLRYLLKEELKLNQPQASDGWLTQDALWLVSKTVSDKLRAHLLAQGIDGIPANNTAVFNVLQDHGMLQPTPDGKAIWRATVTSAAGWSHTFTLLRLAPALIWEGDDRPEPFAGTVAVELEPKDSTSAPATETGDLSPTTAASTPPAAPAAPAADSVDTLLVLLGTLDTEPTEQEPAIEPSRATGVDEPSAPSHGTDPTPPPTPALPSSSNNEITREPPSGEHFMAWLRQRVQSRKLIINDAKALVHTVADTAFLVSPGVFQRYAQEHPQTAVLAKQDQVADWQWVQKRFEKLQQHRKQSNGLNIWTCEVTGPRKSRRLHGYLLSDPQHLFAEMPLANPYLQLSCNQ</sequence>
<dbReference type="EMBL" id="BSFN01000030">
    <property type="protein sequence ID" value="GLK91963.1"/>
    <property type="molecule type" value="Genomic_DNA"/>
</dbReference>
<feature type="domain" description="Uncharacterised" evidence="2">
    <location>
        <begin position="27"/>
        <end position="340"/>
    </location>
</feature>
<gene>
    <name evidence="4" type="ORF">GCM10017655_50270</name>
</gene>
<keyword evidence="4" id="KW-0067">ATP-binding</keyword>
<accession>A0A9W6NIA5</accession>
<evidence type="ECO:0000313" key="5">
    <source>
        <dbReference type="Proteomes" id="UP001143328"/>
    </source>
</evidence>
<dbReference type="Pfam" id="PF07514">
    <property type="entry name" value="TraI_2"/>
    <property type="match status" value="1"/>
</dbReference>
<dbReference type="AlphaFoldDB" id="A0A9W6NIA5"/>
<feature type="domain" description="Putative conjugal transfer nickase/helicase TraI C-terminal" evidence="3">
    <location>
        <begin position="483"/>
        <end position="606"/>
    </location>
</feature>
<dbReference type="InterPro" id="IPR022391">
    <property type="entry name" value="ICE_relaxase_PFGI-1"/>
</dbReference>
<dbReference type="GO" id="GO:0004386">
    <property type="term" value="F:helicase activity"/>
    <property type="evidence" value="ECO:0007669"/>
    <property type="project" value="UniProtKB-KW"/>
</dbReference>
<reference evidence="4" key="1">
    <citation type="journal article" date="2014" name="Int. J. Syst. Evol. Microbiol.">
        <title>Complete genome sequence of Corynebacterium casei LMG S-19264T (=DSM 44701T), isolated from a smear-ripened cheese.</title>
        <authorList>
            <consortium name="US DOE Joint Genome Institute (JGI-PGF)"/>
            <person name="Walter F."/>
            <person name="Albersmeier A."/>
            <person name="Kalinowski J."/>
            <person name="Ruckert C."/>
        </authorList>
    </citation>
    <scope>NUCLEOTIDE SEQUENCE</scope>
    <source>
        <strain evidence="4">VKM B-2935</strain>
    </source>
</reference>
<name>A0A9W6NIA5_9PSED</name>
<keyword evidence="4" id="KW-0347">Helicase</keyword>
<dbReference type="RefSeq" id="WP_271198238.1">
    <property type="nucleotide sequence ID" value="NZ_BSFN01000030.1"/>
</dbReference>
<dbReference type="SUPFAM" id="SSF109604">
    <property type="entry name" value="HD-domain/PDEase-like"/>
    <property type="match status" value="1"/>
</dbReference>
<dbReference type="NCBIfam" id="NF041494">
    <property type="entry name" value="MobH"/>
    <property type="match status" value="1"/>
</dbReference>
<dbReference type="InterPro" id="IPR036388">
    <property type="entry name" value="WH-like_DNA-bd_sf"/>
</dbReference>
<evidence type="ECO:0000259" key="3">
    <source>
        <dbReference type="Pfam" id="PF07515"/>
    </source>
</evidence>
<dbReference type="Gene3D" id="1.10.3210.40">
    <property type="match status" value="1"/>
</dbReference>
<dbReference type="Gene3D" id="1.10.10.10">
    <property type="entry name" value="Winged helix-like DNA-binding domain superfamily/Winged helix DNA-binding domain"/>
    <property type="match status" value="1"/>
</dbReference>
<comment type="caution">
    <text evidence="4">The sequence shown here is derived from an EMBL/GenBank/DDBJ whole genome shotgun (WGS) entry which is preliminary data.</text>
</comment>
<dbReference type="NCBIfam" id="TIGR03760">
    <property type="entry name" value="ICE_TraI_Pfluor"/>
    <property type="match status" value="1"/>
</dbReference>
<dbReference type="InterPro" id="IPR036390">
    <property type="entry name" value="WH_DNA-bd_sf"/>
</dbReference>
<dbReference type="Proteomes" id="UP001143328">
    <property type="component" value="Unassembled WGS sequence"/>
</dbReference>
<protein>
    <submittedName>
        <fullName evidence="4">Helicase</fullName>
    </submittedName>
</protein>
<dbReference type="InterPro" id="IPR011119">
    <property type="entry name" value="Unchr_helicase_relaxase_TraI"/>
</dbReference>
<feature type="region of interest" description="Disordered" evidence="1">
    <location>
        <begin position="432"/>
        <end position="482"/>
    </location>
</feature>
<reference evidence="4" key="2">
    <citation type="submission" date="2023-01" db="EMBL/GenBank/DDBJ databases">
        <authorList>
            <person name="Sun Q."/>
            <person name="Evtushenko L."/>
        </authorList>
    </citation>
    <scope>NUCLEOTIDE SEQUENCE</scope>
    <source>
        <strain evidence="4">VKM B-2935</strain>
    </source>
</reference>
<feature type="compositionally biased region" description="Basic residues" evidence="1">
    <location>
        <begin position="1"/>
        <end position="10"/>
    </location>
</feature>